<dbReference type="AlphaFoldDB" id="A0A381YDP5"/>
<name>A0A381YDP5_9ZZZZ</name>
<protein>
    <recommendedName>
        <fullName evidence="2">DUF1501 domain-containing protein</fullName>
    </recommendedName>
</protein>
<accession>A0A381YDP5</accession>
<proteinExistence type="predicted"/>
<reference evidence="1" key="1">
    <citation type="submission" date="2018-05" db="EMBL/GenBank/DDBJ databases">
        <authorList>
            <person name="Lanie J.A."/>
            <person name="Ng W.-L."/>
            <person name="Kazmierczak K.M."/>
            <person name="Andrzejewski T.M."/>
            <person name="Davidsen T.M."/>
            <person name="Wayne K.J."/>
            <person name="Tettelin H."/>
            <person name="Glass J.I."/>
            <person name="Rusch D."/>
            <person name="Podicherti R."/>
            <person name="Tsui H.-C.T."/>
            <person name="Winkler M.E."/>
        </authorList>
    </citation>
    <scope>NUCLEOTIDE SEQUENCE</scope>
</reference>
<organism evidence="1">
    <name type="scientific">marine metagenome</name>
    <dbReference type="NCBI Taxonomy" id="408172"/>
    <lineage>
        <taxon>unclassified sequences</taxon>
        <taxon>metagenomes</taxon>
        <taxon>ecological metagenomes</taxon>
    </lineage>
</organism>
<feature type="non-terminal residue" evidence="1">
    <location>
        <position position="51"/>
    </location>
</feature>
<gene>
    <name evidence="1" type="ORF">METZ01_LOCUS128043</name>
</gene>
<dbReference type="EMBL" id="UINC01017999">
    <property type="protein sequence ID" value="SVA75189.1"/>
    <property type="molecule type" value="Genomic_DNA"/>
</dbReference>
<sequence length="51" mass="5643">MNRREFLYGINGGLGALAFHSMLQAEQAKGPLAPKVAHFPKAKAKHCIFLY</sequence>
<evidence type="ECO:0000313" key="1">
    <source>
        <dbReference type="EMBL" id="SVA75189.1"/>
    </source>
</evidence>
<evidence type="ECO:0008006" key="2">
    <source>
        <dbReference type="Google" id="ProtNLM"/>
    </source>
</evidence>